<dbReference type="Pfam" id="PF04892">
    <property type="entry name" value="VanZ"/>
    <property type="match status" value="1"/>
</dbReference>
<gene>
    <name evidence="3" type="ORF">A2785_00930</name>
</gene>
<accession>A0A1G1VL90</accession>
<feature type="domain" description="VanZ-like" evidence="2">
    <location>
        <begin position="27"/>
        <end position="109"/>
    </location>
</feature>
<keyword evidence="1" id="KW-0812">Transmembrane</keyword>
<dbReference type="AlphaFoldDB" id="A0A1G1VL90"/>
<dbReference type="NCBIfam" id="NF037970">
    <property type="entry name" value="vanZ_1"/>
    <property type="match status" value="1"/>
</dbReference>
<protein>
    <recommendedName>
        <fullName evidence="2">VanZ-like domain-containing protein</fullName>
    </recommendedName>
</protein>
<evidence type="ECO:0000256" key="1">
    <source>
        <dbReference type="SAM" id="Phobius"/>
    </source>
</evidence>
<dbReference type="InterPro" id="IPR006976">
    <property type="entry name" value="VanZ-like"/>
</dbReference>
<dbReference type="Proteomes" id="UP000179069">
    <property type="component" value="Unassembled WGS sequence"/>
</dbReference>
<comment type="caution">
    <text evidence="3">The sequence shown here is derived from an EMBL/GenBank/DDBJ whole genome shotgun (WGS) entry which is preliminary data.</text>
</comment>
<feature type="transmembrane region" description="Helical" evidence="1">
    <location>
        <begin position="12"/>
        <end position="36"/>
    </location>
</feature>
<sequence length="113" mass="13147">MASTTLKRYWKVIVWCLMIFLISSMPTLPKVGFIWWDFILKKTGHVFEYAVLYTLTFRAVAQKGNWKTSMLFGLAFALSDEYHQSFVLGRTAKLMDVGFDSIGMFLAYLRLKQ</sequence>
<reference evidence="3 4" key="1">
    <citation type="journal article" date="2016" name="Nat. Commun.">
        <title>Thousands of microbial genomes shed light on interconnected biogeochemical processes in an aquifer system.</title>
        <authorList>
            <person name="Anantharaman K."/>
            <person name="Brown C.T."/>
            <person name="Hug L.A."/>
            <person name="Sharon I."/>
            <person name="Castelle C.J."/>
            <person name="Probst A.J."/>
            <person name="Thomas B.C."/>
            <person name="Singh A."/>
            <person name="Wilkins M.J."/>
            <person name="Karaoz U."/>
            <person name="Brodie E.L."/>
            <person name="Williams K.H."/>
            <person name="Hubbard S.S."/>
            <person name="Banfield J.F."/>
        </authorList>
    </citation>
    <scope>NUCLEOTIDE SEQUENCE [LARGE SCALE GENOMIC DNA]</scope>
</reference>
<keyword evidence="1" id="KW-0472">Membrane</keyword>
<keyword evidence="1" id="KW-1133">Transmembrane helix</keyword>
<evidence type="ECO:0000313" key="4">
    <source>
        <dbReference type="Proteomes" id="UP000179069"/>
    </source>
</evidence>
<evidence type="ECO:0000259" key="2">
    <source>
        <dbReference type="Pfam" id="PF04892"/>
    </source>
</evidence>
<proteinExistence type="predicted"/>
<dbReference type="EMBL" id="MHCI01000019">
    <property type="protein sequence ID" value="OGY16135.1"/>
    <property type="molecule type" value="Genomic_DNA"/>
</dbReference>
<organism evidence="3 4">
    <name type="scientific">Candidatus Chisholmbacteria bacterium RIFCSPHIGHO2_01_FULL_49_18</name>
    <dbReference type="NCBI Taxonomy" id="1797590"/>
    <lineage>
        <taxon>Bacteria</taxon>
        <taxon>Candidatus Chisholmiibacteriota</taxon>
    </lineage>
</organism>
<evidence type="ECO:0000313" key="3">
    <source>
        <dbReference type="EMBL" id="OGY16135.1"/>
    </source>
</evidence>
<name>A0A1G1VL90_9BACT</name>